<keyword evidence="2" id="KW-1185">Reference proteome</keyword>
<sequence length="73" mass="7897">MPPSALSALLAQSIPSAPKKLAEQVAFEVAATCLHVLTLTLLGDTDNLVKEQDMWSDEWNIEMDVMARANAGK</sequence>
<dbReference type="EMBL" id="KN826593">
    <property type="protein sequence ID" value="KIK78430.1"/>
    <property type="molecule type" value="Genomic_DNA"/>
</dbReference>
<protein>
    <submittedName>
        <fullName evidence="1">Uncharacterized protein</fullName>
    </submittedName>
</protein>
<evidence type="ECO:0000313" key="2">
    <source>
        <dbReference type="Proteomes" id="UP000054538"/>
    </source>
</evidence>
<dbReference type="HOGENOM" id="CLU_174974_0_0_1"/>
<proteinExistence type="predicted"/>
<reference evidence="1 2" key="1">
    <citation type="submission" date="2014-04" db="EMBL/GenBank/DDBJ databases">
        <authorList>
            <consortium name="DOE Joint Genome Institute"/>
            <person name="Kuo A."/>
            <person name="Kohler A."/>
            <person name="Jargeat P."/>
            <person name="Nagy L.G."/>
            <person name="Floudas D."/>
            <person name="Copeland A."/>
            <person name="Barry K.W."/>
            <person name="Cichocki N."/>
            <person name="Veneault-Fourrey C."/>
            <person name="LaButti K."/>
            <person name="Lindquist E.A."/>
            <person name="Lipzen A."/>
            <person name="Lundell T."/>
            <person name="Morin E."/>
            <person name="Murat C."/>
            <person name="Sun H."/>
            <person name="Tunlid A."/>
            <person name="Henrissat B."/>
            <person name="Grigoriev I.V."/>
            <person name="Hibbett D.S."/>
            <person name="Martin F."/>
            <person name="Nordberg H.P."/>
            <person name="Cantor M.N."/>
            <person name="Hua S.X."/>
        </authorList>
    </citation>
    <scope>NUCLEOTIDE SEQUENCE [LARGE SCALE GENOMIC DNA]</scope>
    <source>
        <strain evidence="1 2">Ve08.2h10</strain>
    </source>
</reference>
<dbReference type="InParanoid" id="A0A0D0DJV8"/>
<evidence type="ECO:0000313" key="1">
    <source>
        <dbReference type="EMBL" id="KIK78430.1"/>
    </source>
</evidence>
<dbReference type="Proteomes" id="UP000054538">
    <property type="component" value="Unassembled WGS sequence"/>
</dbReference>
<gene>
    <name evidence="1" type="ORF">PAXRUDRAFT_16882</name>
</gene>
<dbReference type="AlphaFoldDB" id="A0A0D0DJV8"/>
<name>A0A0D0DJV8_9AGAM</name>
<accession>A0A0D0DJV8</accession>
<reference evidence="2" key="2">
    <citation type="submission" date="2015-01" db="EMBL/GenBank/DDBJ databases">
        <title>Evolutionary Origins and Diversification of the Mycorrhizal Mutualists.</title>
        <authorList>
            <consortium name="DOE Joint Genome Institute"/>
            <consortium name="Mycorrhizal Genomics Consortium"/>
            <person name="Kohler A."/>
            <person name="Kuo A."/>
            <person name="Nagy L.G."/>
            <person name="Floudas D."/>
            <person name="Copeland A."/>
            <person name="Barry K.W."/>
            <person name="Cichocki N."/>
            <person name="Veneault-Fourrey C."/>
            <person name="LaButti K."/>
            <person name="Lindquist E.A."/>
            <person name="Lipzen A."/>
            <person name="Lundell T."/>
            <person name="Morin E."/>
            <person name="Murat C."/>
            <person name="Riley R."/>
            <person name="Ohm R."/>
            <person name="Sun H."/>
            <person name="Tunlid A."/>
            <person name="Henrissat B."/>
            <person name="Grigoriev I.V."/>
            <person name="Hibbett D.S."/>
            <person name="Martin F."/>
        </authorList>
    </citation>
    <scope>NUCLEOTIDE SEQUENCE [LARGE SCALE GENOMIC DNA]</scope>
    <source>
        <strain evidence="2">Ve08.2h10</strain>
    </source>
</reference>
<organism evidence="1 2">
    <name type="scientific">Paxillus rubicundulus Ve08.2h10</name>
    <dbReference type="NCBI Taxonomy" id="930991"/>
    <lineage>
        <taxon>Eukaryota</taxon>
        <taxon>Fungi</taxon>
        <taxon>Dikarya</taxon>
        <taxon>Basidiomycota</taxon>
        <taxon>Agaricomycotina</taxon>
        <taxon>Agaricomycetes</taxon>
        <taxon>Agaricomycetidae</taxon>
        <taxon>Boletales</taxon>
        <taxon>Paxilineae</taxon>
        <taxon>Paxillaceae</taxon>
        <taxon>Paxillus</taxon>
    </lineage>
</organism>